<evidence type="ECO:0000256" key="1">
    <source>
        <dbReference type="ARBA" id="ARBA00008791"/>
    </source>
</evidence>
<dbReference type="PANTHER" id="PTHR46268:SF6">
    <property type="entry name" value="UNIVERSAL STRESS PROTEIN UP12"/>
    <property type="match status" value="1"/>
</dbReference>
<reference evidence="3 4" key="1">
    <citation type="submission" date="2019-10" db="EMBL/GenBank/DDBJ databases">
        <title>Nocardioides novel species isolated from the excrement of Marmot.</title>
        <authorList>
            <person name="Zhang G."/>
        </authorList>
    </citation>
    <scope>NUCLEOTIDE SEQUENCE [LARGE SCALE GENOMIC DNA]</scope>
    <source>
        <strain evidence="4">zg-579</strain>
    </source>
</reference>
<accession>A0A6I3J7D0</accession>
<dbReference type="Proteomes" id="UP000433406">
    <property type="component" value="Unassembled WGS sequence"/>
</dbReference>
<feature type="domain" description="UspA" evidence="2">
    <location>
        <begin position="1"/>
        <end position="139"/>
    </location>
</feature>
<dbReference type="AlphaFoldDB" id="A0A6I3J7D0"/>
<keyword evidence="4" id="KW-1185">Reference proteome</keyword>
<gene>
    <name evidence="3" type="ORF">GGQ22_02130</name>
</gene>
<evidence type="ECO:0000313" key="4">
    <source>
        <dbReference type="Proteomes" id="UP000433406"/>
    </source>
</evidence>
<evidence type="ECO:0000313" key="3">
    <source>
        <dbReference type="EMBL" id="MTB93869.1"/>
    </source>
</evidence>
<dbReference type="Gene3D" id="3.40.50.620">
    <property type="entry name" value="HUPs"/>
    <property type="match status" value="1"/>
</dbReference>
<organism evidence="3 4">
    <name type="scientific">Nocardioides marmotae</name>
    <dbReference type="NCBI Taxonomy" id="2663857"/>
    <lineage>
        <taxon>Bacteria</taxon>
        <taxon>Bacillati</taxon>
        <taxon>Actinomycetota</taxon>
        <taxon>Actinomycetes</taxon>
        <taxon>Propionibacteriales</taxon>
        <taxon>Nocardioidaceae</taxon>
        <taxon>Nocardioides</taxon>
    </lineage>
</organism>
<evidence type="ECO:0000259" key="2">
    <source>
        <dbReference type="Pfam" id="PF00582"/>
    </source>
</evidence>
<dbReference type="InterPro" id="IPR006016">
    <property type="entry name" value="UspA"/>
</dbReference>
<dbReference type="InterPro" id="IPR006015">
    <property type="entry name" value="Universal_stress_UspA"/>
</dbReference>
<comment type="caution">
    <text evidence="3">The sequence shown here is derived from an EMBL/GenBank/DDBJ whole genome shotgun (WGS) entry which is preliminary data.</text>
</comment>
<dbReference type="PANTHER" id="PTHR46268">
    <property type="entry name" value="STRESS RESPONSE PROTEIN NHAX"/>
    <property type="match status" value="1"/>
</dbReference>
<protein>
    <submittedName>
        <fullName evidence="3">Universal stress protein</fullName>
    </submittedName>
</protein>
<dbReference type="Pfam" id="PF00582">
    <property type="entry name" value="Usp"/>
    <property type="match status" value="1"/>
</dbReference>
<dbReference type="RefSeq" id="WP_154613619.1">
    <property type="nucleotide sequence ID" value="NZ_CP053660.1"/>
</dbReference>
<dbReference type="SUPFAM" id="SSF52402">
    <property type="entry name" value="Adenine nucleotide alpha hydrolases-like"/>
    <property type="match status" value="1"/>
</dbReference>
<dbReference type="PRINTS" id="PR01438">
    <property type="entry name" value="UNVRSLSTRESS"/>
</dbReference>
<comment type="similarity">
    <text evidence="1">Belongs to the universal stress protein A family.</text>
</comment>
<sequence>MITTIVTGVDGSDTAGDAAHTAAWLATSLGARLIVLSAYTDFQVHRIQAGSDEFVYTSEGDARLVAESTATALRAEFGDLTVEAMAAEGKPQQALVRVAEEVGAQLIVVGNKRVQGLGSVLGSVAREVTQHATCDVYVAHTHHRRHR</sequence>
<dbReference type="EMBL" id="WLCI01000002">
    <property type="protein sequence ID" value="MTB93869.1"/>
    <property type="molecule type" value="Genomic_DNA"/>
</dbReference>
<proteinExistence type="inferred from homology"/>
<dbReference type="CDD" id="cd00293">
    <property type="entry name" value="USP-like"/>
    <property type="match status" value="1"/>
</dbReference>
<name>A0A6I3J7D0_9ACTN</name>
<dbReference type="InterPro" id="IPR014729">
    <property type="entry name" value="Rossmann-like_a/b/a_fold"/>
</dbReference>